<evidence type="ECO:0000313" key="3">
    <source>
        <dbReference type="Proteomes" id="UP000076584"/>
    </source>
</evidence>
<name>A0A161YAK1_COLIC</name>
<sequence>LRIVDWSKACDPFFLRRKLLLLGSRQLRRAGPTGGGLLSLLSGCRSPFVTNCYPGSRRRAMHHRCGVHKRPAPPPKHVRVRSRKSSGLLRQALRNLWSVAKPLREQVEPTRIPDAAVPNETITSNCSPPASSSIKQSSSAFRCKRLSLPKRRKSAPAETELEEDKEPLEICQEIKSVIGHRLAPCDSSRIELRILWIDDATSWEPERVIQTDALEAWLAYTSRIDHRTSLGKEQRDKWHLLAIHSHWIATATTDRRKSNKIMVEVSWEGSMDTTEITENSARRRNSTMVAEYWRDRGGRDVALLDADVREA</sequence>
<organism evidence="2 3">
    <name type="scientific">Colletotrichum incanum</name>
    <name type="common">Soybean anthracnose fungus</name>
    <dbReference type="NCBI Taxonomy" id="1573173"/>
    <lineage>
        <taxon>Eukaryota</taxon>
        <taxon>Fungi</taxon>
        <taxon>Dikarya</taxon>
        <taxon>Ascomycota</taxon>
        <taxon>Pezizomycotina</taxon>
        <taxon>Sordariomycetes</taxon>
        <taxon>Hypocreomycetidae</taxon>
        <taxon>Glomerellales</taxon>
        <taxon>Glomerellaceae</taxon>
        <taxon>Colletotrichum</taxon>
        <taxon>Colletotrichum spaethianum species complex</taxon>
    </lineage>
</organism>
<keyword evidence="3" id="KW-1185">Reference proteome</keyword>
<evidence type="ECO:0000313" key="2">
    <source>
        <dbReference type="EMBL" id="KZL86722.1"/>
    </source>
</evidence>
<dbReference type="EMBL" id="LFIW01000379">
    <property type="protein sequence ID" value="KZL86722.1"/>
    <property type="molecule type" value="Genomic_DNA"/>
</dbReference>
<accession>A0A161YAK1</accession>
<reference evidence="2 3" key="1">
    <citation type="submission" date="2015-06" db="EMBL/GenBank/DDBJ databases">
        <title>Survival trade-offs in plant roots during colonization by closely related pathogenic and mutualistic fungi.</title>
        <authorList>
            <person name="Hacquard S."/>
            <person name="Kracher B."/>
            <person name="Hiruma K."/>
            <person name="Weinman A."/>
            <person name="Muench P."/>
            <person name="Garrido Oter R."/>
            <person name="Ver Loren van Themaat E."/>
            <person name="Dallerey J.-F."/>
            <person name="Damm U."/>
            <person name="Henrissat B."/>
            <person name="Lespinet O."/>
            <person name="Thon M."/>
            <person name="Kemen E."/>
            <person name="McHardy A.C."/>
            <person name="Schulze-Lefert P."/>
            <person name="O'Connell R.J."/>
        </authorList>
    </citation>
    <scope>NUCLEOTIDE SEQUENCE [LARGE SCALE GENOMIC DNA]</scope>
    <source>
        <strain evidence="2 3">MAFF 238704</strain>
    </source>
</reference>
<proteinExistence type="predicted"/>
<feature type="region of interest" description="Disordered" evidence="1">
    <location>
        <begin position="118"/>
        <end position="138"/>
    </location>
</feature>
<dbReference type="Proteomes" id="UP000076584">
    <property type="component" value="Unassembled WGS sequence"/>
</dbReference>
<feature type="non-terminal residue" evidence="2">
    <location>
        <position position="1"/>
    </location>
</feature>
<protein>
    <submittedName>
        <fullName evidence="2">Chromo domain-containing protein</fullName>
    </submittedName>
</protein>
<feature type="compositionally biased region" description="Low complexity" evidence="1">
    <location>
        <begin position="127"/>
        <end position="138"/>
    </location>
</feature>
<evidence type="ECO:0000256" key="1">
    <source>
        <dbReference type="SAM" id="MobiDB-lite"/>
    </source>
</evidence>
<comment type="caution">
    <text evidence="2">The sequence shown here is derived from an EMBL/GenBank/DDBJ whole genome shotgun (WGS) entry which is preliminary data.</text>
</comment>
<gene>
    <name evidence="2" type="ORF">CI238_13397</name>
</gene>
<dbReference type="AlphaFoldDB" id="A0A161YAK1"/>